<dbReference type="AlphaFoldDB" id="A0A369AP44"/>
<keyword evidence="7" id="KW-1185">Reference proteome</keyword>
<keyword evidence="4" id="KW-0411">Iron-sulfur</keyword>
<dbReference type="Pfam" id="PF13186">
    <property type="entry name" value="SPASM"/>
    <property type="match status" value="1"/>
</dbReference>
<dbReference type="InterPro" id="IPR058240">
    <property type="entry name" value="rSAM_sf"/>
</dbReference>
<dbReference type="PROSITE" id="PS51918">
    <property type="entry name" value="RADICAL_SAM"/>
    <property type="match status" value="1"/>
</dbReference>
<dbReference type="PANTHER" id="PTHR11228">
    <property type="entry name" value="RADICAL SAM DOMAIN PROTEIN"/>
    <property type="match status" value="1"/>
</dbReference>
<dbReference type="SFLD" id="SFLDS00029">
    <property type="entry name" value="Radical_SAM"/>
    <property type="match status" value="1"/>
</dbReference>
<dbReference type="SFLD" id="SFLDG01067">
    <property type="entry name" value="SPASM/twitch_domain_containing"/>
    <property type="match status" value="1"/>
</dbReference>
<dbReference type="GO" id="GO:0046872">
    <property type="term" value="F:metal ion binding"/>
    <property type="evidence" value="ECO:0007669"/>
    <property type="project" value="UniProtKB-KW"/>
</dbReference>
<protein>
    <submittedName>
        <fullName evidence="6">MoaA/NifB/PqqE/SkfB family radical SAM enzyme</fullName>
    </submittedName>
</protein>
<dbReference type="OrthoDB" id="9810775at2"/>
<sequence length="357" mass="41082">MNKLREVTLYTNFNCNLRCKMCYMNGVSRQNNRYSFEKKNYKMSFDFFKNAIDQFLKLNPKCSFWFMGGEPLLHEDIISMVAYIKKHGESFIDINTNGTFLKDKGQSLIDKGVDSLTVSLDGFDSETCDEVRGKGVYDMVVPEVRRLVEYKKRNNINMIININYTLVSSNYLSASKMLDLCGSLGVDNFYIDLPAFISYEDGAQTQKIYSEMFNIQMESWKGQLMSEVYEAIDKDRLIEQFEKIYSADKAFGFDMVPHGCSPAEIGTYFGREWENKINGSLCTKINYRTTLLPDGGIAPCTLYHDLVFGNLYESSFEDIWNGEKYQLFRKALSSSLFPGCKRCCDLLDEHDELSFGS</sequence>
<dbReference type="Proteomes" id="UP000253034">
    <property type="component" value="Unassembled WGS sequence"/>
</dbReference>
<dbReference type="SUPFAM" id="SSF102114">
    <property type="entry name" value="Radical SAM enzymes"/>
    <property type="match status" value="1"/>
</dbReference>
<reference evidence="6 7" key="1">
    <citation type="submission" date="2018-07" db="EMBL/GenBank/DDBJ databases">
        <title>Genomic Encyclopedia of Type Strains, Phase IV (KMG-IV): sequencing the most valuable type-strain genomes for metagenomic binning, comparative biology and taxonomic classification.</title>
        <authorList>
            <person name="Goeker M."/>
        </authorList>
    </citation>
    <scope>NUCLEOTIDE SEQUENCE [LARGE SCALE GENOMIC DNA]</scope>
    <source>
        <strain evidence="6 7">DSM 27016</strain>
    </source>
</reference>
<dbReference type="EMBL" id="QPJT01000027">
    <property type="protein sequence ID" value="RCX11130.1"/>
    <property type="molecule type" value="Genomic_DNA"/>
</dbReference>
<dbReference type="Gene3D" id="3.20.20.70">
    <property type="entry name" value="Aldolase class I"/>
    <property type="match status" value="1"/>
</dbReference>
<feature type="domain" description="Radical SAM core" evidence="5">
    <location>
        <begin position="1"/>
        <end position="248"/>
    </location>
</feature>
<keyword evidence="1" id="KW-0949">S-adenosyl-L-methionine</keyword>
<keyword evidence="3" id="KW-0408">Iron</keyword>
<organism evidence="6 7">
    <name type="scientific">Anaerobacterium chartisolvens</name>
    <dbReference type="NCBI Taxonomy" id="1297424"/>
    <lineage>
        <taxon>Bacteria</taxon>
        <taxon>Bacillati</taxon>
        <taxon>Bacillota</taxon>
        <taxon>Clostridia</taxon>
        <taxon>Eubacteriales</taxon>
        <taxon>Oscillospiraceae</taxon>
        <taxon>Anaerobacterium</taxon>
    </lineage>
</organism>
<keyword evidence="2" id="KW-0479">Metal-binding</keyword>
<evidence type="ECO:0000313" key="6">
    <source>
        <dbReference type="EMBL" id="RCX11130.1"/>
    </source>
</evidence>
<dbReference type="InterPro" id="IPR013785">
    <property type="entry name" value="Aldolase_TIM"/>
</dbReference>
<dbReference type="RefSeq" id="WP_114299228.1">
    <property type="nucleotide sequence ID" value="NZ_QPJT01000027.1"/>
</dbReference>
<evidence type="ECO:0000256" key="1">
    <source>
        <dbReference type="ARBA" id="ARBA00022691"/>
    </source>
</evidence>
<dbReference type="InterPro" id="IPR050377">
    <property type="entry name" value="Radical_SAM_PqqE_MftC-like"/>
</dbReference>
<dbReference type="SFLD" id="SFLDG01386">
    <property type="entry name" value="main_SPASM_domain-containing"/>
    <property type="match status" value="1"/>
</dbReference>
<dbReference type="CDD" id="cd01335">
    <property type="entry name" value="Radical_SAM"/>
    <property type="match status" value="1"/>
</dbReference>
<dbReference type="GO" id="GO:0003824">
    <property type="term" value="F:catalytic activity"/>
    <property type="evidence" value="ECO:0007669"/>
    <property type="project" value="InterPro"/>
</dbReference>
<accession>A0A369AP44</accession>
<name>A0A369AP44_9FIRM</name>
<dbReference type="GO" id="GO:0051536">
    <property type="term" value="F:iron-sulfur cluster binding"/>
    <property type="evidence" value="ECO:0007669"/>
    <property type="project" value="UniProtKB-KW"/>
</dbReference>
<dbReference type="Pfam" id="PF04055">
    <property type="entry name" value="Radical_SAM"/>
    <property type="match status" value="1"/>
</dbReference>
<proteinExistence type="predicted"/>
<evidence type="ECO:0000259" key="5">
    <source>
        <dbReference type="PROSITE" id="PS51918"/>
    </source>
</evidence>
<evidence type="ECO:0000256" key="2">
    <source>
        <dbReference type="ARBA" id="ARBA00022723"/>
    </source>
</evidence>
<dbReference type="PANTHER" id="PTHR11228:SF7">
    <property type="entry name" value="PQQA PEPTIDE CYCLASE"/>
    <property type="match status" value="1"/>
</dbReference>
<evidence type="ECO:0000256" key="4">
    <source>
        <dbReference type="ARBA" id="ARBA00023014"/>
    </source>
</evidence>
<dbReference type="InterPro" id="IPR007197">
    <property type="entry name" value="rSAM"/>
</dbReference>
<evidence type="ECO:0000256" key="3">
    <source>
        <dbReference type="ARBA" id="ARBA00023004"/>
    </source>
</evidence>
<evidence type="ECO:0000313" key="7">
    <source>
        <dbReference type="Proteomes" id="UP000253034"/>
    </source>
</evidence>
<gene>
    <name evidence="6" type="ORF">DFR58_1276</name>
</gene>
<dbReference type="CDD" id="cd21109">
    <property type="entry name" value="SPASM"/>
    <property type="match status" value="1"/>
</dbReference>
<comment type="caution">
    <text evidence="6">The sequence shown here is derived from an EMBL/GenBank/DDBJ whole genome shotgun (WGS) entry which is preliminary data.</text>
</comment>
<dbReference type="InterPro" id="IPR023885">
    <property type="entry name" value="4Fe4S-binding_SPASM_dom"/>
</dbReference>